<reference evidence="1 2" key="1">
    <citation type="submission" date="2019-06" db="EMBL/GenBank/DDBJ databases">
        <title>Whole genome shotgun sequence of Cellulosimicrobium cellulans NBRC 15516.</title>
        <authorList>
            <person name="Hosoyama A."/>
            <person name="Uohara A."/>
            <person name="Ohji S."/>
            <person name="Ichikawa N."/>
        </authorList>
    </citation>
    <scope>NUCLEOTIDE SEQUENCE [LARGE SCALE GENOMIC DNA]</scope>
    <source>
        <strain evidence="1 2">NBRC 15516</strain>
    </source>
</reference>
<evidence type="ECO:0000313" key="1">
    <source>
        <dbReference type="EMBL" id="GED11587.1"/>
    </source>
</evidence>
<comment type="caution">
    <text evidence="1">The sequence shown here is derived from an EMBL/GenBank/DDBJ whole genome shotgun (WGS) entry which is preliminary data.</text>
</comment>
<name>A0A4Y4E3P5_CELCE</name>
<organism evidence="1 2">
    <name type="scientific">Cellulosimicrobium cellulans</name>
    <name type="common">Arthrobacter luteus</name>
    <dbReference type="NCBI Taxonomy" id="1710"/>
    <lineage>
        <taxon>Bacteria</taxon>
        <taxon>Bacillati</taxon>
        <taxon>Actinomycetota</taxon>
        <taxon>Actinomycetes</taxon>
        <taxon>Micrococcales</taxon>
        <taxon>Promicromonosporaceae</taxon>
        <taxon>Cellulosimicrobium</taxon>
    </lineage>
</organism>
<gene>
    <name evidence="1" type="ORF">CCE02nite_35860</name>
</gene>
<protein>
    <submittedName>
        <fullName evidence="1">Uncharacterized protein</fullName>
    </submittedName>
</protein>
<evidence type="ECO:0000313" key="2">
    <source>
        <dbReference type="Proteomes" id="UP000316659"/>
    </source>
</evidence>
<proteinExistence type="predicted"/>
<dbReference type="RefSeq" id="WP_141390994.1">
    <property type="nucleotide sequence ID" value="NZ_BJNZ01000032.1"/>
</dbReference>
<dbReference type="Proteomes" id="UP000316659">
    <property type="component" value="Unassembled WGS sequence"/>
</dbReference>
<dbReference type="EMBL" id="BJNZ01000032">
    <property type="protein sequence ID" value="GED11587.1"/>
    <property type="molecule type" value="Genomic_DNA"/>
</dbReference>
<accession>A0A4Y4E3P5</accession>
<sequence>MHRDVHRIIVPTLFGYATLVRAGDIRPLGLGGTPDDGAHLLGGTTQRIDTVLPPDITTDELLDFHARLLLCPAHRRRPRTAAVAVGRCRMLNHAVDVRTTAALAVHRLCPAPAPRDVVFAALVRSMRRADDAHLTKEKEALARQLVWCAIYAARDHHLAQVLHAATALHHLILDQRASTTDALDQA</sequence>
<dbReference type="AlphaFoldDB" id="A0A4Y4E3P5"/>